<gene>
    <name evidence="2" type="ordered locus">SEQ_0155</name>
</gene>
<dbReference type="Proteomes" id="UP000001365">
    <property type="component" value="Chromosome"/>
</dbReference>
<reference evidence="2 3" key="1">
    <citation type="journal article" date="2009" name="PLoS Pathog.">
        <title>Genomic evidence for the evolution of Streptococcus equi: host restriction, increased virulence, and genetic exchange with human pathogens.</title>
        <authorList>
            <person name="Holden M.T.G."/>
            <person name="Heather Z."/>
            <person name="Paillot R."/>
            <person name="Steward K.F."/>
            <person name="Webb K."/>
            <person name="Ainslie F."/>
            <person name="Jourdan T."/>
            <person name="Bason N.C."/>
            <person name="Holroyd N.E."/>
            <person name="Mungall K."/>
            <person name="Quail M.A."/>
            <person name="Sanders M."/>
            <person name="Simmonds M."/>
            <person name="Willey D."/>
            <person name="Brooks K."/>
            <person name="Aanensen D.M."/>
            <person name="Spratt B.G."/>
            <person name="Jolley K.A."/>
            <person name="Maiden M.C.J."/>
            <person name="Kehoe M."/>
            <person name="Chanter N."/>
            <person name="Bentley S.D."/>
            <person name="Robinson C."/>
            <person name="Maskell D.J."/>
            <person name="Parkhill J."/>
            <person name="Waller A.S."/>
        </authorList>
    </citation>
    <scope>NUCLEOTIDE SEQUENCE [LARGE SCALE GENOMIC DNA]</scope>
    <source>
        <strain evidence="2 3">4047</strain>
    </source>
</reference>
<dbReference type="RefSeq" id="WP_012678848.1">
    <property type="nucleotide sequence ID" value="NC_012471.1"/>
</dbReference>
<dbReference type="AlphaFoldDB" id="C0MAU1"/>
<name>C0MAU1_STRE4</name>
<dbReference type="SUPFAM" id="SSF159006">
    <property type="entry name" value="YopX-like"/>
    <property type="match status" value="1"/>
</dbReference>
<proteinExistence type="predicted"/>
<feature type="domain" description="YopX protein" evidence="1">
    <location>
        <begin position="4"/>
        <end position="126"/>
    </location>
</feature>
<dbReference type="EMBL" id="FM204883">
    <property type="protein sequence ID" value="CAW92137.1"/>
    <property type="molecule type" value="Genomic_DNA"/>
</dbReference>
<protein>
    <submittedName>
        <fullName evidence="2">Hypothetical phage protein</fullName>
    </submittedName>
</protein>
<dbReference type="OrthoDB" id="1809393at2"/>
<evidence type="ECO:0000259" key="1">
    <source>
        <dbReference type="Pfam" id="PF09643"/>
    </source>
</evidence>
<dbReference type="InterPro" id="IPR019096">
    <property type="entry name" value="YopX_protein"/>
</dbReference>
<evidence type="ECO:0000313" key="3">
    <source>
        <dbReference type="Proteomes" id="UP000001365"/>
    </source>
</evidence>
<dbReference type="HOGENOM" id="CLU_1936893_0_0_9"/>
<dbReference type="Pfam" id="PF09643">
    <property type="entry name" value="YopX"/>
    <property type="match status" value="1"/>
</dbReference>
<organism evidence="2 3">
    <name type="scientific">Streptococcus equi subsp. equi (strain 4047)</name>
    <dbReference type="NCBI Taxonomy" id="553482"/>
    <lineage>
        <taxon>Bacteria</taxon>
        <taxon>Bacillati</taxon>
        <taxon>Bacillota</taxon>
        <taxon>Bacilli</taxon>
        <taxon>Lactobacillales</taxon>
        <taxon>Streptococcaceae</taxon>
        <taxon>Streptococcus</taxon>
    </lineage>
</organism>
<sequence length="130" mass="15447">MIPKFRVWDEDNHKMSYSDYYNVVVLSDKVYLRETLRKHQKEGKESLVESNVKDEYIMPLAYSDGKTTIYDKDIIRDWSTGELGVVVYDNEDCAWKVKTDTTEEWLYNWLGCDVIGNTYEDPELLERVEE</sequence>
<dbReference type="InterPro" id="IPR023385">
    <property type="entry name" value="YopX-like_C"/>
</dbReference>
<evidence type="ECO:0000313" key="2">
    <source>
        <dbReference type="EMBL" id="CAW92137.1"/>
    </source>
</evidence>
<dbReference type="KEGG" id="seu:SEQ_0155"/>
<accession>C0MAU1</accession>
<dbReference type="Gene3D" id="2.30.30.290">
    <property type="entry name" value="YopX-like domains"/>
    <property type="match status" value="1"/>
</dbReference>